<evidence type="ECO:0000259" key="1">
    <source>
        <dbReference type="Pfam" id="PF00078"/>
    </source>
</evidence>
<feature type="domain" description="Reverse transcriptase" evidence="1">
    <location>
        <begin position="198"/>
        <end position="261"/>
    </location>
</feature>
<keyword evidence="4" id="KW-1185">Reference proteome</keyword>
<evidence type="ECO:0000259" key="2">
    <source>
        <dbReference type="Pfam" id="PF13456"/>
    </source>
</evidence>
<evidence type="ECO:0000313" key="3">
    <source>
        <dbReference type="EMBL" id="PKI36129.1"/>
    </source>
</evidence>
<gene>
    <name evidence="3" type="ORF">CRG98_043481</name>
</gene>
<proteinExistence type="predicted"/>
<dbReference type="Pfam" id="PF13456">
    <property type="entry name" value="RVT_3"/>
    <property type="match status" value="1"/>
</dbReference>
<dbReference type="EMBL" id="PGOL01005008">
    <property type="protein sequence ID" value="PKI36129.1"/>
    <property type="molecule type" value="Genomic_DNA"/>
</dbReference>
<protein>
    <recommendedName>
        <fullName evidence="5">Reverse transcriptase domain-containing protein</fullName>
    </recommendedName>
</protein>
<dbReference type="InterPro" id="IPR000477">
    <property type="entry name" value="RT_dom"/>
</dbReference>
<dbReference type="InterPro" id="IPR044730">
    <property type="entry name" value="RNase_H-like_dom_plant"/>
</dbReference>
<comment type="caution">
    <text evidence="3">The sequence shown here is derived from an EMBL/GenBank/DDBJ whole genome shotgun (WGS) entry which is preliminary data.</text>
</comment>
<organism evidence="3 4">
    <name type="scientific">Punica granatum</name>
    <name type="common">Pomegranate</name>
    <dbReference type="NCBI Taxonomy" id="22663"/>
    <lineage>
        <taxon>Eukaryota</taxon>
        <taxon>Viridiplantae</taxon>
        <taxon>Streptophyta</taxon>
        <taxon>Embryophyta</taxon>
        <taxon>Tracheophyta</taxon>
        <taxon>Spermatophyta</taxon>
        <taxon>Magnoliopsida</taxon>
        <taxon>eudicotyledons</taxon>
        <taxon>Gunneridae</taxon>
        <taxon>Pentapetalae</taxon>
        <taxon>rosids</taxon>
        <taxon>malvids</taxon>
        <taxon>Myrtales</taxon>
        <taxon>Lythraceae</taxon>
        <taxon>Punica</taxon>
    </lineage>
</organism>
<dbReference type="Gene3D" id="3.30.420.10">
    <property type="entry name" value="Ribonuclease H-like superfamily/Ribonuclease H"/>
    <property type="match status" value="1"/>
</dbReference>
<dbReference type="GO" id="GO:0004523">
    <property type="term" value="F:RNA-DNA hybrid ribonuclease activity"/>
    <property type="evidence" value="ECO:0007669"/>
    <property type="project" value="InterPro"/>
</dbReference>
<dbReference type="STRING" id="22663.A0A2I0HWN9"/>
<reference evidence="3 4" key="1">
    <citation type="submission" date="2017-11" db="EMBL/GenBank/DDBJ databases">
        <title>De-novo sequencing of pomegranate (Punica granatum L.) genome.</title>
        <authorList>
            <person name="Akparov Z."/>
            <person name="Amiraslanov A."/>
            <person name="Hajiyeva S."/>
            <person name="Abbasov M."/>
            <person name="Kaur K."/>
            <person name="Hamwieh A."/>
            <person name="Solovyev V."/>
            <person name="Salamov A."/>
            <person name="Braich B."/>
            <person name="Kosarev P."/>
            <person name="Mahmoud A."/>
            <person name="Hajiyev E."/>
            <person name="Babayeva S."/>
            <person name="Izzatullayeva V."/>
            <person name="Mammadov A."/>
            <person name="Mammadov A."/>
            <person name="Sharifova S."/>
            <person name="Ojaghi J."/>
            <person name="Eynullazada K."/>
            <person name="Bayramov B."/>
            <person name="Abdulazimova A."/>
            <person name="Shahmuradov I."/>
        </authorList>
    </citation>
    <scope>NUCLEOTIDE SEQUENCE [LARGE SCALE GENOMIC DNA]</scope>
    <source>
        <strain evidence="4">cv. AG2017</strain>
        <tissue evidence="3">Leaf</tissue>
    </source>
</reference>
<dbReference type="SUPFAM" id="SSF53098">
    <property type="entry name" value="Ribonuclease H-like"/>
    <property type="match status" value="1"/>
</dbReference>
<dbReference type="AlphaFoldDB" id="A0A2I0HWN9"/>
<sequence>MEKLNEIQSKHPTPEAKEQEENLLADLEENLIIKDLIWRQKSRELWLKDGDRNTKFFHLSTVIRRRANQIVAIKDDNGEWSQDHEVIGEYFLRKFQDLFNTSNPAIPKDMEDLIGSIISAPENERLIQAPDDKEILTALNSIPNLKAPSPDGIPSLFYKHYGEIVKPLICSAVKSFFNSGFMLKEWNNTFISLIPKCQGASIFKDFRPISLCNVCYKIISKIIANRLKPLLDRIISPNQTAFVEGRWINENGLLAQEILHTMRKTKARRGWIGMKEKSLSWAGRATLINLVVNSTPIYTMSLFRLPKSTLNSIDKVTRRFWWGTNKEDGNYYAPKSWDSICQPKSNGGLGFRRAEDSNKAMLSKTAWALPKANNSLAGKQADLHETIKSIKNRYAEHIRGKQNAVHEKDNTPNLVLQLEPSRIPTGPDWNVLSTDAAWSSNRSRLSGVFHHPNNPPSLSWFKISCEDTPIQSEARAALLALNMAFDRGSTKIWLRCDALLLVEAILHPHSSPWEIRSIVSDILASHSLFSDWICSWIPRTENTLAHDLSHFGVRNISAYTSPKPYMPTTSTWDKDLHGRTRFRSNSMLLSILGGDNEDTISI</sequence>
<dbReference type="PANTHER" id="PTHR46890:SF48">
    <property type="entry name" value="RNA-DIRECTED DNA POLYMERASE"/>
    <property type="match status" value="1"/>
</dbReference>
<evidence type="ECO:0008006" key="5">
    <source>
        <dbReference type="Google" id="ProtNLM"/>
    </source>
</evidence>
<evidence type="ECO:0000313" key="4">
    <source>
        <dbReference type="Proteomes" id="UP000233551"/>
    </source>
</evidence>
<accession>A0A2I0HWN9</accession>
<dbReference type="GO" id="GO:0003676">
    <property type="term" value="F:nucleic acid binding"/>
    <property type="evidence" value="ECO:0007669"/>
    <property type="project" value="InterPro"/>
</dbReference>
<dbReference type="InterPro" id="IPR012337">
    <property type="entry name" value="RNaseH-like_sf"/>
</dbReference>
<feature type="domain" description="RNase H type-1" evidence="2">
    <location>
        <begin position="463"/>
        <end position="550"/>
    </location>
</feature>
<dbReference type="InterPro" id="IPR002156">
    <property type="entry name" value="RNaseH_domain"/>
</dbReference>
<name>A0A2I0HWN9_PUNGR</name>
<dbReference type="CDD" id="cd06222">
    <property type="entry name" value="RNase_H_like"/>
    <property type="match status" value="1"/>
</dbReference>
<dbReference type="PANTHER" id="PTHR46890">
    <property type="entry name" value="NON-LTR RETROLELEMENT REVERSE TRANSCRIPTASE-LIKE PROTEIN-RELATED"/>
    <property type="match status" value="1"/>
</dbReference>
<dbReference type="InterPro" id="IPR052343">
    <property type="entry name" value="Retrotransposon-Effector_Assoc"/>
</dbReference>
<dbReference type="Pfam" id="PF00078">
    <property type="entry name" value="RVT_1"/>
    <property type="match status" value="1"/>
</dbReference>
<dbReference type="InterPro" id="IPR036397">
    <property type="entry name" value="RNaseH_sf"/>
</dbReference>
<dbReference type="Proteomes" id="UP000233551">
    <property type="component" value="Unassembled WGS sequence"/>
</dbReference>